<evidence type="ECO:0000259" key="1">
    <source>
        <dbReference type="PROSITE" id="PS50004"/>
    </source>
</evidence>
<gene>
    <name evidence="2" type="ORF">BCR41DRAFT_425505</name>
</gene>
<dbReference type="SMART" id="SM00239">
    <property type="entry name" value="C2"/>
    <property type="match status" value="1"/>
</dbReference>
<keyword evidence="3" id="KW-1185">Reference proteome</keyword>
<dbReference type="PANTHER" id="PTHR47052">
    <property type="entry name" value="CONSERVED SERINE PROLINE-RICH PROTEIN (AFU_ORTHOLOGUE AFUA_2G01790)"/>
    <property type="match status" value="1"/>
</dbReference>
<dbReference type="STRING" id="64571.A0A1Y2GAI3"/>
<sequence>MSVQITVHSAQDMADVESFGKNDPYVQISLNFADENAFEKTSTKKNAGKNAEWNETLRLGNYDPSEHHYLYVEVHDKEKLADAPIGFTAIPLQEVTSSSNSLRGRFNLYTTKGKEQGSISLTIHILQHGQQPPSSFNHPEIQGLSQIVIGHHKRIKRLQKREDLTDAATAAAGVALFAGAANFLGSHK</sequence>
<evidence type="ECO:0000313" key="2">
    <source>
        <dbReference type="EMBL" id="ORZ05562.1"/>
    </source>
</evidence>
<reference evidence="2 3" key="1">
    <citation type="submission" date="2016-07" db="EMBL/GenBank/DDBJ databases">
        <title>Pervasive Adenine N6-methylation of Active Genes in Fungi.</title>
        <authorList>
            <consortium name="DOE Joint Genome Institute"/>
            <person name="Mondo S.J."/>
            <person name="Dannebaum R.O."/>
            <person name="Kuo R.C."/>
            <person name="Labutti K."/>
            <person name="Haridas S."/>
            <person name="Kuo A."/>
            <person name="Salamov A."/>
            <person name="Ahrendt S.R."/>
            <person name="Lipzen A."/>
            <person name="Sullivan W."/>
            <person name="Andreopoulos W.B."/>
            <person name="Clum A."/>
            <person name="Lindquist E."/>
            <person name="Daum C."/>
            <person name="Ramamoorthy G.K."/>
            <person name="Gryganskyi A."/>
            <person name="Culley D."/>
            <person name="Magnuson J.K."/>
            <person name="James T.Y."/>
            <person name="O'Malley M.A."/>
            <person name="Stajich J.E."/>
            <person name="Spatafora J.W."/>
            <person name="Visel A."/>
            <person name="Grigoriev I.V."/>
        </authorList>
    </citation>
    <scope>NUCLEOTIDE SEQUENCE [LARGE SCALE GENOMIC DNA]</scope>
    <source>
        <strain evidence="2 3">NRRL 3116</strain>
    </source>
</reference>
<dbReference type="InParanoid" id="A0A1Y2GAI3"/>
<name>A0A1Y2GAI3_9FUNG</name>
<protein>
    <submittedName>
        <fullName evidence="2">C2 domain-containing protein</fullName>
    </submittedName>
</protein>
<dbReference type="InterPro" id="IPR052981">
    <property type="entry name" value="Ingression_C2_domain"/>
</dbReference>
<dbReference type="PANTHER" id="PTHR47052:SF3">
    <property type="entry name" value="INGRESSION PROTEIN 1"/>
    <property type="match status" value="1"/>
</dbReference>
<dbReference type="GeneID" id="33572434"/>
<dbReference type="PROSITE" id="PS50004">
    <property type="entry name" value="C2"/>
    <property type="match status" value="1"/>
</dbReference>
<dbReference type="InterPro" id="IPR000008">
    <property type="entry name" value="C2_dom"/>
</dbReference>
<feature type="domain" description="C2" evidence="1">
    <location>
        <begin position="1"/>
        <end position="106"/>
    </location>
</feature>
<organism evidence="2 3">
    <name type="scientific">Lobosporangium transversale</name>
    <dbReference type="NCBI Taxonomy" id="64571"/>
    <lineage>
        <taxon>Eukaryota</taxon>
        <taxon>Fungi</taxon>
        <taxon>Fungi incertae sedis</taxon>
        <taxon>Mucoromycota</taxon>
        <taxon>Mortierellomycotina</taxon>
        <taxon>Mortierellomycetes</taxon>
        <taxon>Mortierellales</taxon>
        <taxon>Mortierellaceae</taxon>
        <taxon>Lobosporangium</taxon>
    </lineage>
</organism>
<dbReference type="AlphaFoldDB" id="A0A1Y2GAI3"/>
<comment type="caution">
    <text evidence="2">The sequence shown here is derived from an EMBL/GenBank/DDBJ whole genome shotgun (WGS) entry which is preliminary data.</text>
</comment>
<dbReference type="OrthoDB" id="270970at2759"/>
<dbReference type="InterPro" id="IPR035892">
    <property type="entry name" value="C2_domain_sf"/>
</dbReference>
<dbReference type="Pfam" id="PF00168">
    <property type="entry name" value="C2"/>
    <property type="match status" value="1"/>
</dbReference>
<dbReference type="CDD" id="cd00030">
    <property type="entry name" value="C2"/>
    <property type="match status" value="1"/>
</dbReference>
<proteinExistence type="predicted"/>
<dbReference type="EMBL" id="MCFF01000050">
    <property type="protein sequence ID" value="ORZ05562.1"/>
    <property type="molecule type" value="Genomic_DNA"/>
</dbReference>
<evidence type="ECO:0000313" key="3">
    <source>
        <dbReference type="Proteomes" id="UP000193648"/>
    </source>
</evidence>
<dbReference type="Gene3D" id="2.60.40.150">
    <property type="entry name" value="C2 domain"/>
    <property type="match status" value="1"/>
</dbReference>
<accession>A0A1Y2GAI3</accession>
<dbReference type="RefSeq" id="XP_021877136.1">
    <property type="nucleotide sequence ID" value="XM_022030593.1"/>
</dbReference>
<dbReference type="Proteomes" id="UP000193648">
    <property type="component" value="Unassembled WGS sequence"/>
</dbReference>
<dbReference type="SUPFAM" id="SSF49562">
    <property type="entry name" value="C2 domain (Calcium/lipid-binding domain, CaLB)"/>
    <property type="match status" value="1"/>
</dbReference>